<keyword evidence="3" id="KW-1015">Disulfide bond</keyword>
<dbReference type="SMART" id="SM01419">
    <property type="entry name" value="Thiol-ester_cl"/>
    <property type="match status" value="1"/>
</dbReference>
<dbReference type="Proteomes" id="UP001476798">
    <property type="component" value="Unassembled WGS sequence"/>
</dbReference>
<dbReference type="InterPro" id="IPR011625">
    <property type="entry name" value="A2M_N_BRD"/>
</dbReference>
<evidence type="ECO:0000256" key="3">
    <source>
        <dbReference type="ARBA" id="ARBA00023157"/>
    </source>
</evidence>
<evidence type="ECO:0000256" key="2">
    <source>
        <dbReference type="ARBA" id="ARBA00022966"/>
    </source>
</evidence>
<keyword evidence="6" id="KW-1185">Reference proteome</keyword>
<dbReference type="InterPro" id="IPR008930">
    <property type="entry name" value="Terpenoid_cyclase/PrenylTrfase"/>
</dbReference>
<feature type="non-terminal residue" evidence="5">
    <location>
        <position position="531"/>
    </location>
</feature>
<feature type="domain" description="Alpha-2-macroglobulin bait region" evidence="4">
    <location>
        <begin position="163"/>
        <end position="289"/>
    </location>
</feature>
<accession>A0ABV0NHE8</accession>
<dbReference type="InterPro" id="IPR002890">
    <property type="entry name" value="MG2"/>
</dbReference>
<proteinExistence type="predicted"/>
<dbReference type="PANTHER" id="PTHR11412:SF136">
    <property type="entry name" value="CD109 ANTIGEN"/>
    <property type="match status" value="1"/>
</dbReference>
<sequence>MVSTYSCVAMEAQRETRFSAGVRVEPKDTSRWNWEELVLRKARLYYHLLVKPRENRLLFTNTTTLTFNPWTVSSFIQTDRSSYTRGDTVKVRVVSFQLDNKPYKGRVHISLLDPSGKPVDSWNSTGNLGIVLKEFRLPQSSRLGQWVITTTVNARFQSNEETLRMYTNYSSPTGSYIQIIPVNTLPAQVSSKGQVVAAGTESFSSSVALTPELSWYPEACVTVYYMHPDGEIITDTIYISIQQYNNVTLQWGSERAQPGEQVSLTVAASESMFQVLITVTAMQNDALQSDLDPRVEQKCNLRMMTNARFYMKNQADGLKNGDFLALSIENLDSLVQFPTGCGEQNMIHFAPRVYVLQYLEKLTAFVLRCFFKAQPYMQIDQTVLTKATAWLLKHQGSQGEFTEVGKLIHTEMQGGTDDSSVALTAYVLLAFLEDKAYSIEMASYVLLALFLRGNFIEGITLMKWLSTQRNYLGGFGTTQDTVVALQALAYYAAFSGANAINLKFNISSPVSSSAMLFHINSTNYRVYQSRE</sequence>
<name>A0ABV0NHE8_9TELE</name>
<dbReference type="Pfam" id="PF07703">
    <property type="entry name" value="A2M_BRD"/>
    <property type="match status" value="1"/>
</dbReference>
<keyword evidence="1" id="KW-0732">Signal</keyword>
<evidence type="ECO:0000256" key="1">
    <source>
        <dbReference type="ARBA" id="ARBA00022729"/>
    </source>
</evidence>
<evidence type="ECO:0000259" key="4">
    <source>
        <dbReference type="SMART" id="SM01359"/>
    </source>
</evidence>
<feature type="non-terminal residue" evidence="5">
    <location>
        <position position="1"/>
    </location>
</feature>
<dbReference type="PANTHER" id="PTHR11412">
    <property type="entry name" value="MACROGLOBULIN / COMPLEMENT"/>
    <property type="match status" value="1"/>
</dbReference>
<keyword evidence="2" id="KW-0882">Thioester bond</keyword>
<dbReference type="SUPFAM" id="SSF48239">
    <property type="entry name" value="Terpenoid cyclases/Protein prenyltransferases"/>
    <property type="match status" value="1"/>
</dbReference>
<evidence type="ECO:0000313" key="6">
    <source>
        <dbReference type="Proteomes" id="UP001476798"/>
    </source>
</evidence>
<dbReference type="Pfam" id="PF01835">
    <property type="entry name" value="MG2"/>
    <property type="match status" value="1"/>
</dbReference>
<comment type="caution">
    <text evidence="5">The sequence shown here is derived from an EMBL/GenBank/DDBJ whole genome shotgun (WGS) entry which is preliminary data.</text>
</comment>
<dbReference type="InterPro" id="IPR050473">
    <property type="entry name" value="A2M/Complement_sys"/>
</dbReference>
<gene>
    <name evidence="5" type="ORF">GOODEAATRI_004383</name>
</gene>
<dbReference type="PROSITE" id="PS00477">
    <property type="entry name" value="ALPHA_2_MACROGLOBULIN"/>
    <property type="match status" value="1"/>
</dbReference>
<dbReference type="Pfam" id="PF07678">
    <property type="entry name" value="TED_complement"/>
    <property type="match status" value="3"/>
</dbReference>
<dbReference type="InterPro" id="IPR019742">
    <property type="entry name" value="MacrogloblnA2_CS"/>
</dbReference>
<evidence type="ECO:0000313" key="5">
    <source>
        <dbReference type="EMBL" id="MEQ2170837.1"/>
    </source>
</evidence>
<dbReference type="Gene3D" id="1.50.10.20">
    <property type="match status" value="3"/>
</dbReference>
<organism evidence="5 6">
    <name type="scientific">Goodea atripinnis</name>
    <dbReference type="NCBI Taxonomy" id="208336"/>
    <lineage>
        <taxon>Eukaryota</taxon>
        <taxon>Metazoa</taxon>
        <taxon>Chordata</taxon>
        <taxon>Craniata</taxon>
        <taxon>Vertebrata</taxon>
        <taxon>Euteleostomi</taxon>
        <taxon>Actinopterygii</taxon>
        <taxon>Neopterygii</taxon>
        <taxon>Teleostei</taxon>
        <taxon>Neoteleostei</taxon>
        <taxon>Acanthomorphata</taxon>
        <taxon>Ovalentaria</taxon>
        <taxon>Atherinomorphae</taxon>
        <taxon>Cyprinodontiformes</taxon>
        <taxon>Goodeidae</taxon>
        <taxon>Goodea</taxon>
    </lineage>
</organism>
<protein>
    <recommendedName>
        <fullName evidence="4">Alpha-2-macroglobulin bait region domain-containing protein</fullName>
    </recommendedName>
</protein>
<dbReference type="InterPro" id="IPR047565">
    <property type="entry name" value="Alpha-macroglob_thiol-ester_cl"/>
</dbReference>
<dbReference type="Gene3D" id="6.20.50.160">
    <property type="match status" value="1"/>
</dbReference>
<dbReference type="EMBL" id="JAHRIO010040164">
    <property type="protein sequence ID" value="MEQ2170837.1"/>
    <property type="molecule type" value="Genomic_DNA"/>
</dbReference>
<reference evidence="5 6" key="1">
    <citation type="submission" date="2021-06" db="EMBL/GenBank/DDBJ databases">
        <authorList>
            <person name="Palmer J.M."/>
        </authorList>
    </citation>
    <scope>NUCLEOTIDE SEQUENCE [LARGE SCALE GENOMIC DNA]</scope>
    <source>
        <strain evidence="5 6">GA_2019</strain>
        <tissue evidence="5">Muscle</tissue>
    </source>
</reference>
<dbReference type="Gene3D" id="2.60.40.1930">
    <property type="match status" value="2"/>
</dbReference>
<dbReference type="SMART" id="SM01359">
    <property type="entry name" value="A2M_N_2"/>
    <property type="match status" value="1"/>
</dbReference>
<dbReference type="InterPro" id="IPR011626">
    <property type="entry name" value="Alpha-macroglobulin_TED"/>
</dbReference>